<comment type="caution">
    <text evidence="5">The sequence shown here is derived from an EMBL/GenBank/DDBJ whole genome shotgun (WGS) entry which is preliminary data.</text>
</comment>
<dbReference type="PANTHER" id="PTHR43489">
    <property type="entry name" value="ISOMERASE"/>
    <property type="match status" value="1"/>
</dbReference>
<dbReference type="OrthoDB" id="9786584at2"/>
<evidence type="ECO:0000313" key="6">
    <source>
        <dbReference type="Proteomes" id="UP000233293"/>
    </source>
</evidence>
<accession>A0A2N3PYN1</accession>
<dbReference type="Gene3D" id="3.20.20.150">
    <property type="entry name" value="Divalent-metal-dependent TIM barrel enzymes"/>
    <property type="match status" value="1"/>
</dbReference>
<dbReference type="InterPro" id="IPR050417">
    <property type="entry name" value="Sugar_Epim/Isomerase"/>
</dbReference>
<evidence type="ECO:0000256" key="3">
    <source>
        <dbReference type="PIRSR" id="PIRSR006241-50"/>
    </source>
</evidence>
<dbReference type="GO" id="GO:0046487">
    <property type="term" value="P:glyoxylate metabolic process"/>
    <property type="evidence" value="ECO:0007669"/>
    <property type="project" value="TreeGrafter"/>
</dbReference>
<proteinExistence type="inferred from homology"/>
<dbReference type="AlphaFoldDB" id="A0A2N3PYN1"/>
<dbReference type="InterPro" id="IPR053398">
    <property type="entry name" value="HPT_OtnI_isomerases"/>
</dbReference>
<sequence>MPKFAANLSMMFNEVPFPERFVNAAKAGFNAVEFLFPYDYPPEEVAGWLKSNRLTNQLFNMPPGNVAAKEWGITSLPGREEEFHENVATALIYAKALGTPRILAMAGYPPAGADPALHHEVFVRNLRYAARQLAKEGLTLLIEPLNPRDMPGFFLNNQAQAHAIREEVGEPNLKVQMDFYHVQVTEGDVAVKIRKYIEQIGHIQIAGAPDRHEPDEGELNYRYLFGLLDELGYQGWVGCEYRPRGRTEDGLGWLERLTR</sequence>
<gene>
    <name evidence="5" type="ORF">CWS72_05490</name>
</gene>
<dbReference type="InterPro" id="IPR036237">
    <property type="entry name" value="Xyl_isomerase-like_sf"/>
</dbReference>
<dbReference type="EMBL" id="PIUM01000004">
    <property type="protein sequence ID" value="PKU25520.1"/>
    <property type="molecule type" value="Genomic_DNA"/>
</dbReference>
<feature type="active site" description="Proton donor/acceptor" evidence="3">
    <location>
        <position position="143"/>
    </location>
</feature>
<dbReference type="PIRSF" id="PIRSF006241">
    <property type="entry name" value="HyI"/>
    <property type="match status" value="1"/>
</dbReference>
<reference evidence="6" key="1">
    <citation type="submission" date="2017-12" db="EMBL/GenBank/DDBJ databases">
        <title>Draft genome sequence of Telmatospirillum siberiense 26-4b1T, an acidotolerant peatland alphaproteobacterium potentially involved in sulfur cycling.</title>
        <authorList>
            <person name="Hausmann B."/>
            <person name="Pjevac P."/>
            <person name="Schreck K."/>
            <person name="Herbold C.W."/>
            <person name="Daims H."/>
            <person name="Wagner M."/>
            <person name="Pester M."/>
            <person name="Loy A."/>
        </authorList>
    </citation>
    <scope>NUCLEOTIDE SEQUENCE [LARGE SCALE GENOMIC DNA]</scope>
    <source>
        <strain evidence="6">26-4b1</strain>
    </source>
</reference>
<dbReference type="SUPFAM" id="SSF51658">
    <property type="entry name" value="Xylose isomerase-like"/>
    <property type="match status" value="1"/>
</dbReference>
<feature type="active site" description="Proton donor/acceptor" evidence="3">
    <location>
        <position position="240"/>
    </location>
</feature>
<dbReference type="PANTHER" id="PTHR43489:SF6">
    <property type="entry name" value="HYDROXYPYRUVATE ISOMERASE-RELATED"/>
    <property type="match status" value="1"/>
</dbReference>
<evidence type="ECO:0000256" key="2">
    <source>
        <dbReference type="PIRNR" id="PIRNR006241"/>
    </source>
</evidence>
<dbReference type="InterPro" id="IPR026040">
    <property type="entry name" value="HyI-like"/>
</dbReference>
<dbReference type="Pfam" id="PF01261">
    <property type="entry name" value="AP_endonuc_2"/>
    <property type="match status" value="1"/>
</dbReference>
<dbReference type="GO" id="GO:0008903">
    <property type="term" value="F:hydroxypyruvate isomerase activity"/>
    <property type="evidence" value="ECO:0007669"/>
    <property type="project" value="TreeGrafter"/>
</dbReference>
<name>A0A2N3PYN1_9PROT</name>
<organism evidence="5 6">
    <name type="scientific">Telmatospirillum siberiense</name>
    <dbReference type="NCBI Taxonomy" id="382514"/>
    <lineage>
        <taxon>Bacteria</taxon>
        <taxon>Pseudomonadati</taxon>
        <taxon>Pseudomonadota</taxon>
        <taxon>Alphaproteobacteria</taxon>
        <taxon>Rhodospirillales</taxon>
        <taxon>Rhodospirillaceae</taxon>
        <taxon>Telmatospirillum</taxon>
    </lineage>
</organism>
<keyword evidence="1 2" id="KW-0413">Isomerase</keyword>
<dbReference type="RefSeq" id="WP_101249575.1">
    <property type="nucleotide sequence ID" value="NZ_PIUM01000004.1"/>
</dbReference>
<comment type="similarity">
    <text evidence="2">Belongs to the hyi family.</text>
</comment>
<dbReference type="NCBIfam" id="NF043033">
    <property type="entry name" value="OxoTetrIsom"/>
    <property type="match status" value="1"/>
</dbReference>
<evidence type="ECO:0000313" key="5">
    <source>
        <dbReference type="EMBL" id="PKU25520.1"/>
    </source>
</evidence>
<keyword evidence="6" id="KW-1185">Reference proteome</keyword>
<dbReference type="FunFam" id="3.20.20.150:FF:000007">
    <property type="entry name" value="Hydroxypyruvate isomerase"/>
    <property type="match status" value="1"/>
</dbReference>
<evidence type="ECO:0000259" key="4">
    <source>
        <dbReference type="Pfam" id="PF01261"/>
    </source>
</evidence>
<dbReference type="InterPro" id="IPR013022">
    <property type="entry name" value="Xyl_isomerase-like_TIM-brl"/>
</dbReference>
<evidence type="ECO:0000256" key="1">
    <source>
        <dbReference type="ARBA" id="ARBA00023235"/>
    </source>
</evidence>
<keyword evidence="5" id="KW-0670">Pyruvate</keyword>
<feature type="domain" description="Xylose isomerase-like TIM barrel" evidence="4">
    <location>
        <begin position="23"/>
        <end position="256"/>
    </location>
</feature>
<dbReference type="Proteomes" id="UP000233293">
    <property type="component" value="Unassembled WGS sequence"/>
</dbReference>
<protein>
    <submittedName>
        <fullName evidence="5">Hydroxypyruvate isomerase</fullName>
    </submittedName>
</protein>